<name>A0ACA9SK92_9GLOM</name>
<evidence type="ECO:0000313" key="1">
    <source>
        <dbReference type="EMBL" id="CAG8840816.1"/>
    </source>
</evidence>
<feature type="non-terminal residue" evidence="1">
    <location>
        <position position="45"/>
    </location>
</feature>
<gene>
    <name evidence="1" type="ORF">RPERSI_LOCUS31591</name>
</gene>
<evidence type="ECO:0000313" key="2">
    <source>
        <dbReference type="Proteomes" id="UP000789920"/>
    </source>
</evidence>
<dbReference type="EMBL" id="CAJVQC010127935">
    <property type="protein sequence ID" value="CAG8840816.1"/>
    <property type="molecule type" value="Genomic_DNA"/>
</dbReference>
<feature type="non-terminal residue" evidence="1">
    <location>
        <position position="1"/>
    </location>
</feature>
<protein>
    <submittedName>
        <fullName evidence="1">20156_t:CDS:1</fullName>
    </submittedName>
</protein>
<accession>A0ACA9SK92</accession>
<organism evidence="1 2">
    <name type="scientific">Racocetra persica</name>
    <dbReference type="NCBI Taxonomy" id="160502"/>
    <lineage>
        <taxon>Eukaryota</taxon>
        <taxon>Fungi</taxon>
        <taxon>Fungi incertae sedis</taxon>
        <taxon>Mucoromycota</taxon>
        <taxon>Glomeromycotina</taxon>
        <taxon>Glomeromycetes</taxon>
        <taxon>Diversisporales</taxon>
        <taxon>Gigasporaceae</taxon>
        <taxon>Racocetra</taxon>
    </lineage>
</organism>
<comment type="caution">
    <text evidence="1">The sequence shown here is derived from an EMBL/GenBank/DDBJ whole genome shotgun (WGS) entry which is preliminary data.</text>
</comment>
<proteinExistence type="predicted"/>
<reference evidence="1" key="1">
    <citation type="submission" date="2021-06" db="EMBL/GenBank/DDBJ databases">
        <authorList>
            <person name="Kallberg Y."/>
            <person name="Tangrot J."/>
            <person name="Rosling A."/>
        </authorList>
    </citation>
    <scope>NUCLEOTIDE SEQUENCE</scope>
    <source>
        <strain evidence="1">MA461A</strain>
    </source>
</reference>
<keyword evidence="2" id="KW-1185">Reference proteome</keyword>
<dbReference type="Proteomes" id="UP000789920">
    <property type="component" value="Unassembled WGS sequence"/>
</dbReference>
<sequence length="45" mass="5105">TGPDQMSASMSKNDNICQTLFVDRPIKCLALDNVHDNNLIDYEYT</sequence>